<protein>
    <submittedName>
        <fullName evidence="1">Uncharacterized protein</fullName>
    </submittedName>
</protein>
<reference evidence="1" key="1">
    <citation type="submission" date="2014-11" db="EMBL/GenBank/DDBJ databases">
        <authorList>
            <person name="Amaro Gonzalez C."/>
        </authorList>
    </citation>
    <scope>NUCLEOTIDE SEQUENCE</scope>
</reference>
<organism evidence="1">
    <name type="scientific">Anguilla anguilla</name>
    <name type="common">European freshwater eel</name>
    <name type="synonym">Muraena anguilla</name>
    <dbReference type="NCBI Taxonomy" id="7936"/>
    <lineage>
        <taxon>Eukaryota</taxon>
        <taxon>Metazoa</taxon>
        <taxon>Chordata</taxon>
        <taxon>Craniata</taxon>
        <taxon>Vertebrata</taxon>
        <taxon>Euteleostomi</taxon>
        <taxon>Actinopterygii</taxon>
        <taxon>Neopterygii</taxon>
        <taxon>Teleostei</taxon>
        <taxon>Anguilliformes</taxon>
        <taxon>Anguillidae</taxon>
        <taxon>Anguilla</taxon>
    </lineage>
</organism>
<dbReference type="AlphaFoldDB" id="A0A0E9Q952"/>
<sequence>MHVLSVNFNFKESCLWSLKPTKVIFDVNTYYTKAFETEIKYSFKTSSILPPSPVYCHNLKGEHCFWQAINQSAHQLLSGY</sequence>
<accession>A0A0E9Q952</accession>
<name>A0A0E9Q952_ANGAN</name>
<reference evidence="1" key="2">
    <citation type="journal article" date="2015" name="Fish Shellfish Immunol.">
        <title>Early steps in the European eel (Anguilla anguilla)-Vibrio vulnificus interaction in the gills: Role of the RtxA13 toxin.</title>
        <authorList>
            <person name="Callol A."/>
            <person name="Pajuelo D."/>
            <person name="Ebbesson L."/>
            <person name="Teles M."/>
            <person name="MacKenzie S."/>
            <person name="Amaro C."/>
        </authorList>
    </citation>
    <scope>NUCLEOTIDE SEQUENCE</scope>
</reference>
<evidence type="ECO:0000313" key="1">
    <source>
        <dbReference type="EMBL" id="JAH13259.1"/>
    </source>
</evidence>
<proteinExistence type="predicted"/>
<dbReference type="EMBL" id="GBXM01095318">
    <property type="protein sequence ID" value="JAH13259.1"/>
    <property type="molecule type" value="Transcribed_RNA"/>
</dbReference>